<keyword evidence="1" id="KW-0472">Membrane</keyword>
<organism evidence="2 3">
    <name type="scientific">Herpetosiphon gulosus</name>
    <dbReference type="NCBI Taxonomy" id="1973496"/>
    <lineage>
        <taxon>Bacteria</taxon>
        <taxon>Bacillati</taxon>
        <taxon>Chloroflexota</taxon>
        <taxon>Chloroflexia</taxon>
        <taxon>Herpetosiphonales</taxon>
        <taxon>Herpetosiphonaceae</taxon>
        <taxon>Herpetosiphon</taxon>
    </lineage>
</organism>
<keyword evidence="3" id="KW-1185">Reference proteome</keyword>
<gene>
    <name evidence="2" type="ORF">Hgul01_04073</name>
</gene>
<evidence type="ECO:0000313" key="2">
    <source>
        <dbReference type="EMBL" id="GAA5530255.1"/>
    </source>
</evidence>
<keyword evidence="1" id="KW-1133">Transmembrane helix</keyword>
<dbReference type="EMBL" id="BAABRU010000016">
    <property type="protein sequence ID" value="GAA5530255.1"/>
    <property type="molecule type" value="Genomic_DNA"/>
</dbReference>
<keyword evidence="1" id="KW-0812">Transmembrane</keyword>
<accession>A0ABP9X4C7</accession>
<protein>
    <recommendedName>
        <fullName evidence="4">DUF4367 domain-containing protein</fullName>
    </recommendedName>
</protein>
<proteinExistence type="predicted"/>
<evidence type="ECO:0000256" key="1">
    <source>
        <dbReference type="SAM" id="Phobius"/>
    </source>
</evidence>
<dbReference type="Proteomes" id="UP001428290">
    <property type="component" value="Unassembled WGS sequence"/>
</dbReference>
<dbReference type="RefSeq" id="WP_345723852.1">
    <property type="nucleotide sequence ID" value="NZ_BAABRU010000016.1"/>
</dbReference>
<evidence type="ECO:0000313" key="3">
    <source>
        <dbReference type="Proteomes" id="UP001428290"/>
    </source>
</evidence>
<name>A0ABP9X4C7_9CHLR</name>
<feature type="transmembrane region" description="Helical" evidence="1">
    <location>
        <begin position="42"/>
        <end position="59"/>
    </location>
</feature>
<evidence type="ECO:0008006" key="4">
    <source>
        <dbReference type="Google" id="ProtNLM"/>
    </source>
</evidence>
<reference evidence="2 3" key="1">
    <citation type="submission" date="2024-02" db="EMBL/GenBank/DDBJ databases">
        <title>Herpetosiphon gulosus NBRC 112829.</title>
        <authorList>
            <person name="Ichikawa N."/>
            <person name="Katano-Makiyama Y."/>
            <person name="Hidaka K."/>
        </authorList>
    </citation>
    <scope>NUCLEOTIDE SEQUENCE [LARGE SCALE GENOMIC DNA]</scope>
    <source>
        <strain evidence="2 3">NBRC 112829</strain>
    </source>
</reference>
<sequence>MNHPPESYPEETLREQAQAFPYPPTPNLQIKHVRRAVWPKRLGWALVLLIISSISIPAVRAQVGRWLQVGTILIGVDSSTSLPLPTLAQTTSLPTNSGRLPTSPLLGSPDQILQLEPYPHVQRLIWFSQGQTITLDLLDSQAWASKTILALANVRHTQVHEHAAIWLQGQRELTFFNPSTGQNYQTSNLSNTASLIWTDQDHTYRLETTSDLATMRDLAESFSQGE</sequence>
<comment type="caution">
    <text evidence="2">The sequence shown here is derived from an EMBL/GenBank/DDBJ whole genome shotgun (WGS) entry which is preliminary data.</text>
</comment>